<name>A0A0H2V5S9_ECOL6</name>
<evidence type="ECO:0000313" key="1">
    <source>
        <dbReference type="EMBL" id="AAN78526.1"/>
    </source>
</evidence>
<protein>
    <submittedName>
        <fullName evidence="1">Uncharacterized protein</fullName>
    </submittedName>
</protein>
<dbReference type="AlphaFoldDB" id="A0A0H2V5S9"/>
<dbReference type="EMBL" id="AE014075">
    <property type="protein sequence ID" value="AAN78526.1"/>
    <property type="molecule type" value="Genomic_DNA"/>
</dbReference>
<dbReference type="HOGENOM" id="CLU_3250658_0_0_6"/>
<evidence type="ECO:0000313" key="2">
    <source>
        <dbReference type="Proteomes" id="UP000001410"/>
    </source>
</evidence>
<proteinExistence type="predicted"/>
<dbReference type="Proteomes" id="UP000001410">
    <property type="component" value="Chromosome"/>
</dbReference>
<gene>
    <name evidence="1" type="ordered locus">c0026</name>
</gene>
<organism evidence="1 2">
    <name type="scientific">Escherichia coli O6:H1 (strain CFT073 / ATCC 700928 / UPEC)</name>
    <dbReference type="NCBI Taxonomy" id="199310"/>
    <lineage>
        <taxon>Bacteria</taxon>
        <taxon>Pseudomonadati</taxon>
        <taxon>Pseudomonadota</taxon>
        <taxon>Gammaproteobacteria</taxon>
        <taxon>Enterobacterales</taxon>
        <taxon>Enterobacteriaceae</taxon>
        <taxon>Escherichia</taxon>
    </lineage>
</organism>
<dbReference type="KEGG" id="ecc:c0026"/>
<accession>A0A0H2V5S9</accession>
<sequence length="42" mass="4550">MPVVVSFVKKPALAGFFISICRPKFGLQSTNVYFEAGVNSAE</sequence>
<reference evidence="1 2" key="1">
    <citation type="journal article" date="2002" name="Proc. Natl. Acad. Sci. U.S.A.">
        <title>Extensive mosaic structure revealed by the complete genome sequence of uropathogenic Escherichia coli.</title>
        <authorList>
            <person name="Welch R.A."/>
            <person name="Burland V."/>
            <person name="Plunkett G.III."/>
            <person name="Redford P."/>
            <person name="Roesch P."/>
            <person name="Rasko D."/>
            <person name="Buckles E.L."/>
            <person name="Liou S.R."/>
            <person name="Boutin A."/>
            <person name="Hackett J."/>
            <person name="Stroud D."/>
            <person name="Mayhew G.F."/>
            <person name="Rose D.J."/>
            <person name="Zhou S."/>
            <person name="Schwartz D.C."/>
            <person name="Perna N.T."/>
            <person name="Mobley H.L."/>
            <person name="Donnenberg M.S."/>
            <person name="Blattner F.R."/>
        </authorList>
    </citation>
    <scope>NUCLEOTIDE SEQUENCE [LARGE SCALE GENOMIC DNA]</scope>
    <source>
        <strain evidence="2">CFT073 / ATCC 700928 / UPEC</strain>
    </source>
</reference>
<keyword evidence="2" id="KW-1185">Reference proteome</keyword>